<evidence type="ECO:0000256" key="8">
    <source>
        <dbReference type="ARBA" id="ARBA00023136"/>
    </source>
</evidence>
<evidence type="ECO:0000256" key="2">
    <source>
        <dbReference type="ARBA" id="ARBA00016165"/>
    </source>
</evidence>
<evidence type="ECO:0000313" key="13">
    <source>
        <dbReference type="EMBL" id="MCP1337499.1"/>
    </source>
</evidence>
<dbReference type="RefSeq" id="WP_269333465.1">
    <property type="nucleotide sequence ID" value="NZ_JAMZFT010000003.1"/>
</dbReference>
<keyword evidence="14" id="KW-1185">Reference proteome</keyword>
<evidence type="ECO:0000256" key="1">
    <source>
        <dbReference type="ARBA" id="ARBA00004370"/>
    </source>
</evidence>
<evidence type="ECO:0000313" key="14">
    <source>
        <dbReference type="Proteomes" id="UP001055804"/>
    </source>
</evidence>
<reference evidence="13" key="1">
    <citation type="submission" date="2022-06" db="EMBL/GenBank/DDBJ databases">
        <title>Isolation and Genomics of Futiania mangrovii gen. nov., sp. nov., a Rare and Metabolically-versatile member in the Class Alphaproteobacteria.</title>
        <authorList>
            <person name="Liu L."/>
            <person name="Huang W.-C."/>
            <person name="Pan J."/>
            <person name="Li J."/>
            <person name="Huang Y."/>
            <person name="Du H."/>
            <person name="Liu Y."/>
            <person name="Li M."/>
        </authorList>
    </citation>
    <scope>NUCLEOTIDE SEQUENCE</scope>
    <source>
        <strain evidence="13">FT118</strain>
    </source>
</reference>
<keyword evidence="7 9" id="KW-0408">Iron</keyword>
<feature type="chain" id="PRO_5039928412" description="Cytochrome c1" evidence="11">
    <location>
        <begin position="25"/>
        <end position="273"/>
    </location>
</feature>
<evidence type="ECO:0000256" key="3">
    <source>
        <dbReference type="ARBA" id="ARBA00022617"/>
    </source>
</evidence>
<gene>
    <name evidence="13" type="ORF">NJQ99_13835</name>
</gene>
<evidence type="ECO:0000256" key="4">
    <source>
        <dbReference type="ARBA" id="ARBA00022692"/>
    </source>
</evidence>
<keyword evidence="6 10" id="KW-1133">Transmembrane helix</keyword>
<dbReference type="GO" id="GO:0016020">
    <property type="term" value="C:membrane"/>
    <property type="evidence" value="ECO:0007669"/>
    <property type="project" value="UniProtKB-SubCell"/>
</dbReference>
<evidence type="ECO:0000256" key="7">
    <source>
        <dbReference type="ARBA" id="ARBA00023004"/>
    </source>
</evidence>
<protein>
    <recommendedName>
        <fullName evidence="2">Cytochrome c1</fullName>
    </recommendedName>
</protein>
<dbReference type="Proteomes" id="UP001055804">
    <property type="component" value="Unassembled WGS sequence"/>
</dbReference>
<feature type="transmembrane region" description="Helical" evidence="10">
    <location>
        <begin position="246"/>
        <end position="264"/>
    </location>
</feature>
<dbReference type="Gene3D" id="1.20.5.100">
    <property type="entry name" value="Cytochrome c1, transmembrane anchor, C-terminal"/>
    <property type="match status" value="1"/>
</dbReference>
<comment type="cofactor">
    <cofactor evidence="9">
        <name>heme c</name>
        <dbReference type="ChEBI" id="CHEBI:61717"/>
    </cofactor>
    <text evidence="9">Binds 1 heme c group covalently per subunit.</text>
</comment>
<dbReference type="PROSITE" id="PS51007">
    <property type="entry name" value="CYTC"/>
    <property type="match status" value="1"/>
</dbReference>
<feature type="binding site" description="covalent" evidence="9">
    <location>
        <position position="201"/>
    </location>
    <ligand>
        <name>heme c</name>
        <dbReference type="ChEBI" id="CHEBI:61717"/>
    </ligand>
</feature>
<organism evidence="13 14">
    <name type="scientific">Futiania mangrovi</name>
    <dbReference type="NCBI Taxonomy" id="2959716"/>
    <lineage>
        <taxon>Bacteria</taxon>
        <taxon>Pseudomonadati</taxon>
        <taxon>Pseudomonadota</taxon>
        <taxon>Alphaproteobacteria</taxon>
        <taxon>Futianiales</taxon>
        <taxon>Futianiaceae</taxon>
        <taxon>Futiania</taxon>
    </lineage>
</organism>
<dbReference type="PANTHER" id="PTHR10266">
    <property type="entry name" value="CYTOCHROME C1"/>
    <property type="match status" value="1"/>
</dbReference>
<name>A0A9J6PI70_9PROT</name>
<dbReference type="GO" id="GO:0020037">
    <property type="term" value="F:heme binding"/>
    <property type="evidence" value="ECO:0007669"/>
    <property type="project" value="InterPro"/>
</dbReference>
<dbReference type="GO" id="GO:0009055">
    <property type="term" value="F:electron transfer activity"/>
    <property type="evidence" value="ECO:0007669"/>
    <property type="project" value="InterPro"/>
</dbReference>
<sequence length="273" mass="29486">MKKTTVILGLALGMAVMGGPAALAAGKVEPAINIDFSFEGPFGKFDRAQLQRGFQVYKEVCAACHSMNYVHYRALGEENGPGFTEEEVRAIAAQYEVQDGPDSSGEMFMRPALPSDRFVAPFPNKEAATAANGAYPVDLSLITKARAGFHGTIKQFFEGIGGPEYVYSVLTGYQEPPADAGEGPAGSNYNPYFANGPWIAMAPPLMEGLVEYADGTPATEDQMARDVAAFLAWAAEPTMVERKETGLRVMLFLFILAGLLYASYKKMWKGIAH</sequence>
<evidence type="ECO:0000256" key="9">
    <source>
        <dbReference type="PIRSR" id="PIRSR602326-1"/>
    </source>
</evidence>
<evidence type="ECO:0000259" key="12">
    <source>
        <dbReference type="PROSITE" id="PS51007"/>
    </source>
</evidence>
<dbReference type="GO" id="GO:0046872">
    <property type="term" value="F:metal ion binding"/>
    <property type="evidence" value="ECO:0007669"/>
    <property type="project" value="UniProtKB-KW"/>
</dbReference>
<dbReference type="InterPro" id="IPR036909">
    <property type="entry name" value="Cyt_c-like_dom_sf"/>
</dbReference>
<dbReference type="InterPro" id="IPR002326">
    <property type="entry name" value="Cyt_c1"/>
</dbReference>
<dbReference type="SUPFAM" id="SSF46626">
    <property type="entry name" value="Cytochrome c"/>
    <property type="match status" value="1"/>
</dbReference>
<dbReference type="PANTHER" id="PTHR10266:SF3">
    <property type="entry name" value="CYTOCHROME C1, HEME PROTEIN, MITOCHONDRIAL"/>
    <property type="match status" value="1"/>
</dbReference>
<comment type="caution">
    <text evidence="13">The sequence shown here is derived from an EMBL/GenBank/DDBJ whole genome shotgun (WGS) entry which is preliminary data.</text>
</comment>
<keyword evidence="4 10" id="KW-0812">Transmembrane</keyword>
<keyword evidence="8 10" id="KW-0472">Membrane</keyword>
<dbReference type="PRINTS" id="PR00603">
    <property type="entry name" value="CYTOCHROMEC1"/>
</dbReference>
<evidence type="ECO:0000256" key="5">
    <source>
        <dbReference type="ARBA" id="ARBA00022723"/>
    </source>
</evidence>
<keyword evidence="3 9" id="KW-0349">Heme</keyword>
<comment type="subcellular location">
    <subcellularLocation>
        <location evidence="1">Membrane</location>
    </subcellularLocation>
</comment>
<feature type="binding site" description="covalent" evidence="9">
    <location>
        <position position="65"/>
    </location>
    <ligand>
        <name>heme c</name>
        <dbReference type="ChEBI" id="CHEBI:61717"/>
    </ligand>
</feature>
<evidence type="ECO:0000256" key="11">
    <source>
        <dbReference type="SAM" id="SignalP"/>
    </source>
</evidence>
<feature type="binding site" description="covalent" evidence="9">
    <location>
        <position position="64"/>
    </location>
    <ligand>
        <name>heme c</name>
        <dbReference type="ChEBI" id="CHEBI:61717"/>
    </ligand>
</feature>
<dbReference type="AlphaFoldDB" id="A0A9J6PI70"/>
<feature type="signal peptide" evidence="11">
    <location>
        <begin position="1"/>
        <end position="24"/>
    </location>
</feature>
<dbReference type="Gene3D" id="1.10.760.10">
    <property type="entry name" value="Cytochrome c-like domain"/>
    <property type="match status" value="1"/>
</dbReference>
<keyword evidence="11" id="KW-0732">Signal</keyword>
<feature type="domain" description="Cytochrome c" evidence="12">
    <location>
        <begin position="48"/>
        <end position="217"/>
    </location>
</feature>
<evidence type="ECO:0000256" key="6">
    <source>
        <dbReference type="ARBA" id="ARBA00022989"/>
    </source>
</evidence>
<feature type="binding site" description="covalent" evidence="9">
    <location>
        <position position="61"/>
    </location>
    <ligand>
        <name>heme c</name>
        <dbReference type="ChEBI" id="CHEBI:61717"/>
    </ligand>
</feature>
<proteinExistence type="predicted"/>
<dbReference type="Pfam" id="PF02167">
    <property type="entry name" value="Cytochrom_C1"/>
    <property type="match status" value="1"/>
</dbReference>
<dbReference type="InterPro" id="IPR009056">
    <property type="entry name" value="Cyt_c-like_dom"/>
</dbReference>
<evidence type="ECO:0000256" key="10">
    <source>
        <dbReference type="SAM" id="Phobius"/>
    </source>
</evidence>
<accession>A0A9J6PI70</accession>
<dbReference type="EMBL" id="JAMZFT010000003">
    <property type="protein sequence ID" value="MCP1337499.1"/>
    <property type="molecule type" value="Genomic_DNA"/>
</dbReference>
<keyword evidence="5 9" id="KW-0479">Metal-binding</keyword>